<dbReference type="Proteomes" id="UP000220828">
    <property type="component" value="Unassembled WGS sequence"/>
</dbReference>
<comment type="caution">
    <text evidence="3">The sequence shown here is derived from an EMBL/GenBank/DDBJ whole genome shotgun (WGS) entry which is preliminary data.</text>
</comment>
<dbReference type="RefSeq" id="WP_097554360.1">
    <property type="nucleotide sequence ID" value="NZ_PCMW01000055.1"/>
</dbReference>
<sequence>MKNTIILIIGFFIMGQSKAQNFSFNFNTVGRRVCLVSSKVDVVNQRVKLIFHDSLSNTSEALSVHRRLAGTHTWSTVATQIAAGTGHWTDFNTSLGQVWEYQVKRHHTWIFSGTNYDAVGYTMGALLYDNTNYKGQMILLVANDVVAQLPEKYTKFKKELTNDGWYVNELIVPRATSWDSGVAVYHIKNDLISIYNNAPLDDKPQSIVILGHVPMPRCGASNVVAPDDHSQNTGARGCDGYYADIDGLYTDTATYNPSGLSTTLAQNMPNDYKWDQDFFPSDVEMSFGRIDFADLSEINTAEHTLLEQYLDRLSQYKNVATGFDMGEKAAFFLGYNNSNDGSYRTLCNIAKPENVFQKTDSSNHNQWVQNNGPFKIYMQNVSTPSISDWQTYGMNATVFSSDQSYWGFGDVPQPSGAYSRIRVLLGLNTKCLLALWTTTGLNIFHQACYGKNIGQAMKDIINHNETNQYLEKPPQQYDTPQWWNRTHFDIWGDPTINLYQVKPIANLAFETTNGVPTLTWTASNDEAILGYHVYESATEFGKFQQISNTLISNTFYQLPNASSSHWYMVKAIKKVVSGCGTFLQPSMGLSIKLDPNLQVQTPNSQPNIVLYPNPFQNEIQVQSPSPIKKIQIYDNTGRILFSKTISDFEYTIPTHHWTNGSYFLEIQDQNNGRLIKKLIKSN</sequence>
<dbReference type="EMBL" id="PCMW01000055">
    <property type="protein sequence ID" value="PDS23745.1"/>
    <property type="molecule type" value="Genomic_DNA"/>
</dbReference>
<evidence type="ECO:0000313" key="3">
    <source>
        <dbReference type="EMBL" id="PDS23745.1"/>
    </source>
</evidence>
<dbReference type="InterPro" id="IPR013783">
    <property type="entry name" value="Ig-like_fold"/>
</dbReference>
<evidence type="ECO:0000256" key="1">
    <source>
        <dbReference type="ARBA" id="ARBA00022729"/>
    </source>
</evidence>
<evidence type="ECO:0000313" key="4">
    <source>
        <dbReference type="Proteomes" id="UP000220828"/>
    </source>
</evidence>
<accession>A0A2H3KAP6</accession>
<dbReference type="OrthoDB" id="866189at2"/>
<dbReference type="InterPro" id="IPR026444">
    <property type="entry name" value="Secre_tail"/>
</dbReference>
<dbReference type="AlphaFoldDB" id="A0A2H3KAP6"/>
<feature type="domain" description="Secretion system C-terminal sorting" evidence="2">
    <location>
        <begin position="610"/>
        <end position="679"/>
    </location>
</feature>
<evidence type="ECO:0000259" key="2">
    <source>
        <dbReference type="Pfam" id="PF18962"/>
    </source>
</evidence>
<protein>
    <recommendedName>
        <fullName evidence="2">Secretion system C-terminal sorting domain-containing protein</fullName>
    </recommendedName>
</protein>
<reference evidence="3 4" key="1">
    <citation type="submission" date="2017-09" db="EMBL/GenBank/DDBJ databases">
        <title>Whole genomes of Flavobacteriaceae.</title>
        <authorList>
            <person name="Stine C."/>
            <person name="Li C."/>
            <person name="Tadesse D."/>
        </authorList>
    </citation>
    <scope>NUCLEOTIDE SEQUENCE [LARGE SCALE GENOMIC DNA]</scope>
    <source>
        <strain evidence="3 4">ATCC 35036</strain>
    </source>
</reference>
<dbReference type="Pfam" id="PF18962">
    <property type="entry name" value="Por_Secre_tail"/>
    <property type="match status" value="1"/>
</dbReference>
<proteinExistence type="predicted"/>
<gene>
    <name evidence="3" type="ORF">B0A77_10220</name>
</gene>
<keyword evidence="1" id="KW-0732">Signal</keyword>
<organism evidence="3 4">
    <name type="scientific">Flavobacterium branchiophilum</name>
    <dbReference type="NCBI Taxonomy" id="55197"/>
    <lineage>
        <taxon>Bacteria</taxon>
        <taxon>Pseudomonadati</taxon>
        <taxon>Bacteroidota</taxon>
        <taxon>Flavobacteriia</taxon>
        <taxon>Flavobacteriales</taxon>
        <taxon>Flavobacteriaceae</taxon>
        <taxon>Flavobacterium</taxon>
    </lineage>
</organism>
<name>A0A2H3KAP6_9FLAO</name>
<dbReference type="Gene3D" id="2.60.40.10">
    <property type="entry name" value="Immunoglobulins"/>
    <property type="match status" value="1"/>
</dbReference>
<dbReference type="NCBIfam" id="TIGR04183">
    <property type="entry name" value="Por_Secre_tail"/>
    <property type="match status" value="1"/>
</dbReference>